<evidence type="ECO:0000313" key="2">
    <source>
        <dbReference type="Proteomes" id="UP000886501"/>
    </source>
</evidence>
<evidence type="ECO:0000313" key="1">
    <source>
        <dbReference type="EMBL" id="KAF9642189.1"/>
    </source>
</evidence>
<proteinExistence type="predicted"/>
<comment type="caution">
    <text evidence="1">The sequence shown here is derived from an EMBL/GenBank/DDBJ whole genome shotgun (WGS) entry which is preliminary data.</text>
</comment>
<name>A0ACB6YXM4_THEGA</name>
<accession>A0ACB6YXM4</accession>
<dbReference type="Proteomes" id="UP000886501">
    <property type="component" value="Unassembled WGS sequence"/>
</dbReference>
<keyword evidence="2" id="KW-1185">Reference proteome</keyword>
<reference evidence="1" key="2">
    <citation type="journal article" date="2020" name="Nat. Commun.">
        <title>Large-scale genome sequencing of mycorrhizal fungi provides insights into the early evolution of symbiotic traits.</title>
        <authorList>
            <person name="Miyauchi S."/>
            <person name="Kiss E."/>
            <person name="Kuo A."/>
            <person name="Drula E."/>
            <person name="Kohler A."/>
            <person name="Sanchez-Garcia M."/>
            <person name="Morin E."/>
            <person name="Andreopoulos B."/>
            <person name="Barry K.W."/>
            <person name="Bonito G."/>
            <person name="Buee M."/>
            <person name="Carver A."/>
            <person name="Chen C."/>
            <person name="Cichocki N."/>
            <person name="Clum A."/>
            <person name="Culley D."/>
            <person name="Crous P.W."/>
            <person name="Fauchery L."/>
            <person name="Girlanda M."/>
            <person name="Hayes R.D."/>
            <person name="Keri Z."/>
            <person name="LaButti K."/>
            <person name="Lipzen A."/>
            <person name="Lombard V."/>
            <person name="Magnuson J."/>
            <person name="Maillard F."/>
            <person name="Murat C."/>
            <person name="Nolan M."/>
            <person name="Ohm R.A."/>
            <person name="Pangilinan J."/>
            <person name="Pereira M.F."/>
            <person name="Perotto S."/>
            <person name="Peter M."/>
            <person name="Pfister S."/>
            <person name="Riley R."/>
            <person name="Sitrit Y."/>
            <person name="Stielow J.B."/>
            <person name="Szollosi G."/>
            <person name="Zifcakova L."/>
            <person name="Stursova M."/>
            <person name="Spatafora J.W."/>
            <person name="Tedersoo L."/>
            <person name="Vaario L.M."/>
            <person name="Yamada A."/>
            <person name="Yan M."/>
            <person name="Wang P."/>
            <person name="Xu J."/>
            <person name="Bruns T."/>
            <person name="Baldrian P."/>
            <person name="Vilgalys R."/>
            <person name="Dunand C."/>
            <person name="Henrissat B."/>
            <person name="Grigoriev I.V."/>
            <person name="Hibbett D."/>
            <person name="Nagy L.G."/>
            <person name="Martin F.M."/>
        </authorList>
    </citation>
    <scope>NUCLEOTIDE SEQUENCE</scope>
    <source>
        <strain evidence="1">P2</strain>
    </source>
</reference>
<organism evidence="1 2">
    <name type="scientific">Thelephora ganbajun</name>
    <name type="common">Ganba fungus</name>
    <dbReference type="NCBI Taxonomy" id="370292"/>
    <lineage>
        <taxon>Eukaryota</taxon>
        <taxon>Fungi</taxon>
        <taxon>Dikarya</taxon>
        <taxon>Basidiomycota</taxon>
        <taxon>Agaricomycotina</taxon>
        <taxon>Agaricomycetes</taxon>
        <taxon>Thelephorales</taxon>
        <taxon>Thelephoraceae</taxon>
        <taxon>Thelephora</taxon>
    </lineage>
</organism>
<sequence length="464" mass="51935">MTLENNCSFITPRNQRISHIDTRSHSKDGKMTDDAYGFTYPTMASLVDAMISQEDNEFPRRQFALGCSFDDIIWQQAISAMKNIDHTHRGLQTNDDESVLFSLLQAGLVDHQAFDLPHKWSSRSIRYSAIVADHLWSLYTTEHTRNDRLEAELHTLKGEVQLLTMRLLAVDRFSFDTNTKVNDELKKDGDRLNRHRSCLNMIADKHNASIEYLSNMSNQLEMQWIALLALCENICLCNTRSDSTEAPVMSSPSLSPEPPRDLSVGPSMAVSSAPEENMTPIPVPALGPSSRLCCAGRVVESTTTLHLISVEEEQEIEDHLVGAWQAQGETGMRRSRPSRDFHPYHKALGSRKYSRWLGVKRDLRQKLRRTCRSVDSGAGVTMMPNGTVFSCLRSSDMVGGELQLVFPLAQEDFDALLTGELSVEVRLVVVSEVARSGAMNDVDEADKADEDDGWVTDRSVAGLE</sequence>
<protein>
    <submittedName>
        <fullName evidence="1">Uncharacterized protein</fullName>
    </submittedName>
</protein>
<reference evidence="1" key="1">
    <citation type="submission" date="2019-10" db="EMBL/GenBank/DDBJ databases">
        <authorList>
            <consortium name="DOE Joint Genome Institute"/>
            <person name="Kuo A."/>
            <person name="Miyauchi S."/>
            <person name="Kiss E."/>
            <person name="Drula E."/>
            <person name="Kohler A."/>
            <person name="Sanchez-Garcia M."/>
            <person name="Andreopoulos B."/>
            <person name="Barry K.W."/>
            <person name="Bonito G."/>
            <person name="Buee M."/>
            <person name="Carver A."/>
            <person name="Chen C."/>
            <person name="Cichocki N."/>
            <person name="Clum A."/>
            <person name="Culley D."/>
            <person name="Crous P.W."/>
            <person name="Fauchery L."/>
            <person name="Girlanda M."/>
            <person name="Hayes R."/>
            <person name="Keri Z."/>
            <person name="Labutti K."/>
            <person name="Lipzen A."/>
            <person name="Lombard V."/>
            <person name="Magnuson J."/>
            <person name="Maillard F."/>
            <person name="Morin E."/>
            <person name="Murat C."/>
            <person name="Nolan M."/>
            <person name="Ohm R."/>
            <person name="Pangilinan J."/>
            <person name="Pereira M."/>
            <person name="Perotto S."/>
            <person name="Peter M."/>
            <person name="Riley R."/>
            <person name="Sitrit Y."/>
            <person name="Stielow B."/>
            <person name="Szollosi G."/>
            <person name="Zifcakova L."/>
            <person name="Stursova M."/>
            <person name="Spatafora J.W."/>
            <person name="Tedersoo L."/>
            <person name="Vaario L.-M."/>
            <person name="Yamada A."/>
            <person name="Yan M."/>
            <person name="Wang P."/>
            <person name="Xu J."/>
            <person name="Bruns T."/>
            <person name="Baldrian P."/>
            <person name="Vilgalys R."/>
            <person name="Henrissat B."/>
            <person name="Grigoriev I.V."/>
            <person name="Hibbett D."/>
            <person name="Nagy L.G."/>
            <person name="Martin F.M."/>
        </authorList>
    </citation>
    <scope>NUCLEOTIDE SEQUENCE</scope>
    <source>
        <strain evidence="1">P2</strain>
    </source>
</reference>
<dbReference type="EMBL" id="MU118621">
    <property type="protein sequence ID" value="KAF9642189.1"/>
    <property type="molecule type" value="Genomic_DNA"/>
</dbReference>
<gene>
    <name evidence="1" type="ORF">BDM02DRAFT_3193724</name>
</gene>